<gene>
    <name evidence="7" type="ORF">HFQ13_00230</name>
</gene>
<proteinExistence type="predicted"/>
<evidence type="ECO:0000256" key="5">
    <source>
        <dbReference type="SAM" id="Phobius"/>
    </source>
</evidence>
<dbReference type="InterPro" id="IPR011701">
    <property type="entry name" value="MFS"/>
</dbReference>
<feature type="transmembrane region" description="Helical" evidence="5">
    <location>
        <begin position="239"/>
        <end position="257"/>
    </location>
</feature>
<feature type="transmembrane region" description="Helical" evidence="5">
    <location>
        <begin position="172"/>
        <end position="194"/>
    </location>
</feature>
<name>A0AAE2YMN8_9PROT</name>
<dbReference type="InterPro" id="IPR036259">
    <property type="entry name" value="MFS_trans_sf"/>
</dbReference>
<feature type="transmembrane region" description="Helical" evidence="5">
    <location>
        <begin position="62"/>
        <end position="78"/>
    </location>
</feature>
<evidence type="ECO:0000259" key="6">
    <source>
        <dbReference type="PROSITE" id="PS50850"/>
    </source>
</evidence>
<feature type="transmembrane region" description="Helical" evidence="5">
    <location>
        <begin position="20"/>
        <end position="42"/>
    </location>
</feature>
<dbReference type="Gene3D" id="1.20.1720.10">
    <property type="entry name" value="Multidrug resistance protein D"/>
    <property type="match status" value="1"/>
</dbReference>
<reference evidence="7" key="1">
    <citation type="journal article" date="2021" name="ISME J.">
        <title>Genomic evolution of the class Acidithiobacillia: deep-branching Proteobacteria living in extreme acidic conditions.</title>
        <authorList>
            <person name="Moya-Beltran A."/>
            <person name="Beard S."/>
            <person name="Rojas-Villalobos C."/>
            <person name="Issotta F."/>
            <person name="Gallardo Y."/>
            <person name="Ulloa R."/>
            <person name="Giaveno A."/>
            <person name="Degli Esposti M."/>
            <person name="Johnson D.B."/>
            <person name="Quatrini R."/>
        </authorList>
    </citation>
    <scope>NUCLEOTIDE SEQUENCE</scope>
    <source>
        <strain evidence="7">VAN18-1</strain>
    </source>
</reference>
<dbReference type="PANTHER" id="PTHR23501">
    <property type="entry name" value="MAJOR FACILITATOR SUPERFAMILY"/>
    <property type="match status" value="1"/>
</dbReference>
<comment type="subcellular location">
    <subcellularLocation>
        <location evidence="1">Membrane</location>
        <topology evidence="1">Multi-pass membrane protein</topology>
    </subcellularLocation>
</comment>
<dbReference type="EMBL" id="JAAXYO010000012">
    <property type="protein sequence ID" value="MBU2786656.1"/>
    <property type="molecule type" value="Genomic_DNA"/>
</dbReference>
<dbReference type="GO" id="GO:0005886">
    <property type="term" value="C:plasma membrane"/>
    <property type="evidence" value="ECO:0007669"/>
    <property type="project" value="TreeGrafter"/>
</dbReference>
<dbReference type="GO" id="GO:0022857">
    <property type="term" value="F:transmembrane transporter activity"/>
    <property type="evidence" value="ECO:0007669"/>
    <property type="project" value="InterPro"/>
</dbReference>
<protein>
    <submittedName>
        <fullName evidence="7">MFS transporter</fullName>
    </submittedName>
</protein>
<organism evidence="7 8">
    <name type="scientific">Igneacidithiobacillus copahuensis</name>
    <dbReference type="NCBI Taxonomy" id="2724909"/>
    <lineage>
        <taxon>Bacteria</taxon>
        <taxon>Pseudomonadati</taxon>
        <taxon>Pseudomonadota</taxon>
        <taxon>Acidithiobacillia</taxon>
        <taxon>Acidithiobacillales</taxon>
        <taxon>Acidithiobacillaceae</taxon>
        <taxon>Igneacidithiobacillus</taxon>
    </lineage>
</organism>
<comment type="caution">
    <text evidence="7">The sequence shown here is derived from an EMBL/GenBank/DDBJ whole genome shotgun (WGS) entry which is preliminary data.</text>
</comment>
<dbReference type="PROSITE" id="PS50850">
    <property type="entry name" value="MFS"/>
    <property type="match status" value="1"/>
</dbReference>
<dbReference type="PANTHER" id="PTHR23501:SF174">
    <property type="entry name" value="MULTIDRUG EXPORT PROTEIN EMRB-RELATED"/>
    <property type="match status" value="1"/>
</dbReference>
<keyword evidence="3 5" id="KW-1133">Transmembrane helix</keyword>
<keyword evidence="2 5" id="KW-0812">Transmembrane</keyword>
<feature type="transmembrane region" description="Helical" evidence="5">
    <location>
        <begin position="145"/>
        <end position="166"/>
    </location>
</feature>
<evidence type="ECO:0000256" key="2">
    <source>
        <dbReference type="ARBA" id="ARBA00022692"/>
    </source>
</evidence>
<feature type="transmembrane region" description="Helical" evidence="5">
    <location>
        <begin position="371"/>
        <end position="393"/>
    </location>
</feature>
<evidence type="ECO:0000313" key="7">
    <source>
        <dbReference type="EMBL" id="MBU2786656.1"/>
    </source>
</evidence>
<dbReference type="SUPFAM" id="SSF103473">
    <property type="entry name" value="MFS general substrate transporter"/>
    <property type="match status" value="1"/>
</dbReference>
<dbReference type="Gene3D" id="1.20.1250.20">
    <property type="entry name" value="MFS general substrate transporter like domains"/>
    <property type="match status" value="1"/>
</dbReference>
<feature type="transmembrane region" description="Helical" evidence="5">
    <location>
        <begin position="109"/>
        <end position="133"/>
    </location>
</feature>
<feature type="transmembrane region" description="Helical" evidence="5">
    <location>
        <begin position="339"/>
        <end position="359"/>
    </location>
</feature>
<dbReference type="Pfam" id="PF07690">
    <property type="entry name" value="MFS_1"/>
    <property type="match status" value="1"/>
</dbReference>
<feature type="transmembrane region" description="Helical" evidence="5">
    <location>
        <begin position="405"/>
        <end position="423"/>
    </location>
</feature>
<evidence type="ECO:0000256" key="4">
    <source>
        <dbReference type="ARBA" id="ARBA00023136"/>
    </source>
</evidence>
<dbReference type="Proteomes" id="UP001197378">
    <property type="component" value="Unassembled WGS sequence"/>
</dbReference>
<accession>A0AAE2YMN8</accession>
<evidence type="ECO:0000256" key="1">
    <source>
        <dbReference type="ARBA" id="ARBA00004141"/>
    </source>
</evidence>
<feature type="domain" description="Major facilitator superfamily (MFS) profile" evidence="6">
    <location>
        <begin position="20"/>
        <end position="521"/>
    </location>
</feature>
<dbReference type="AlphaFoldDB" id="A0AAE2YMN8"/>
<feature type="transmembrane region" description="Helical" evidence="5">
    <location>
        <begin position="206"/>
        <end position="227"/>
    </location>
</feature>
<keyword evidence="4 5" id="KW-0472">Membrane</keyword>
<dbReference type="RefSeq" id="WP_215872456.1">
    <property type="nucleotide sequence ID" value="NZ_JAAXYO010000012.1"/>
</dbReference>
<feature type="transmembrane region" description="Helical" evidence="5">
    <location>
        <begin position="273"/>
        <end position="296"/>
    </location>
</feature>
<evidence type="ECO:0000256" key="3">
    <source>
        <dbReference type="ARBA" id="ARBA00022989"/>
    </source>
</evidence>
<feature type="transmembrane region" description="Helical" evidence="5">
    <location>
        <begin position="481"/>
        <end position="499"/>
    </location>
</feature>
<sequence>MLHVLRARSSQGQAAPFLAVNLAIGLAHFLVLFNAGAYLPMIPYIAGSLGRAPMYGDWTQDLYFLFLGLGLPLARWVSGRWGARDGLLACLAVLLISSAINASTSNYNLFLLARIFSGLAGGLSIPLSLQLLLRHYHENHRSSGLFLWGFAAITPFALGPFIGGWIADAWGWRWLFYLNLPVLWASFLGILFWEAPSQRGAARMDWPGYGLLCLGLLALLMACNLGSKDDWWRSGEFRFLFVAGVVLLCSFFLWLPLAEKPVVDYRLFRQRNVLLASLGIFLTALAFQGSLALLIVQYQLSFAYSARAIGQILLSLALFAPLSAWLSHWILGRFDPRPWAVLSMLLLAVGAFWLSSYDLPVSPSALAGPPALVGLGLGGVFGSWARIGVWGLAGTNEQEAAMLLNLLRSSGQALGIPLVAALWERRMDLFRHFLVEDQGSNLAAWHANLAQFRIVLGESAAQKDLAEQVHLHAAMLAFNEVFYWAGWIFAGLACWSLLAKRPRPSGESRIEKLAAVELVEP</sequence>
<keyword evidence="8" id="KW-1185">Reference proteome</keyword>
<feature type="transmembrane region" description="Helical" evidence="5">
    <location>
        <begin position="85"/>
        <end position="103"/>
    </location>
</feature>
<feature type="transmembrane region" description="Helical" evidence="5">
    <location>
        <begin position="308"/>
        <end position="327"/>
    </location>
</feature>
<evidence type="ECO:0000313" key="8">
    <source>
        <dbReference type="Proteomes" id="UP001197378"/>
    </source>
</evidence>
<dbReference type="InterPro" id="IPR020846">
    <property type="entry name" value="MFS_dom"/>
</dbReference>